<feature type="region of interest" description="Disordered" evidence="1">
    <location>
        <begin position="64"/>
        <end position="162"/>
    </location>
</feature>
<feature type="compositionally biased region" description="Pro residues" evidence="1">
    <location>
        <begin position="222"/>
        <end position="238"/>
    </location>
</feature>
<evidence type="ECO:0000256" key="1">
    <source>
        <dbReference type="SAM" id="MobiDB-lite"/>
    </source>
</evidence>
<feature type="compositionally biased region" description="Basic and acidic residues" evidence="1">
    <location>
        <begin position="99"/>
        <end position="115"/>
    </location>
</feature>
<protein>
    <submittedName>
        <fullName evidence="2">Uncharacterized protein</fullName>
    </submittedName>
</protein>
<feature type="compositionally biased region" description="Low complexity" evidence="1">
    <location>
        <begin position="70"/>
        <end position="81"/>
    </location>
</feature>
<feature type="region of interest" description="Disordered" evidence="1">
    <location>
        <begin position="212"/>
        <end position="248"/>
    </location>
</feature>
<gene>
    <name evidence="2" type="ORF">B0H03_103139</name>
</gene>
<sequence length="248" mass="27476">MTPETHHVVTTVESRRTWLLGSRREYPGRRRATGTRDRLCRRSRHLLIAAVAMGVTIAGPQVQQVSRPQRATATPSSRSSTGWFPAVCVSHRPAAIGRRTKEEHEHPATTGDRARSGHPSLLRQRRRRGGRGPGQDLRRLPSCRGPRPPGAPRRGFRAPRAERRGRRRWFRAIDDYLAEAGRHEVPRTPQHLGYLPPEEALLGLHARDWIASSADPTTAAPRPSPAPASPPAFAPRPAPGSTTKGQNR</sequence>
<accession>A0ABX5LHH3</accession>
<organism evidence="2 3">
    <name type="scientific">Rathayibacter iranicus NCPPB 2253 = VKM Ac-1602</name>
    <dbReference type="NCBI Taxonomy" id="1328868"/>
    <lineage>
        <taxon>Bacteria</taxon>
        <taxon>Bacillati</taxon>
        <taxon>Actinomycetota</taxon>
        <taxon>Actinomycetes</taxon>
        <taxon>Micrococcales</taxon>
        <taxon>Microbacteriaceae</taxon>
        <taxon>Rathayibacter</taxon>
    </lineage>
</organism>
<reference evidence="2 3" key="1">
    <citation type="submission" date="2018-03" db="EMBL/GenBank/DDBJ databases">
        <title>Genomic Encyclopedia of Type Strains, Phase III (KMG-III): the genomes of soil and plant-associated and newly described type strains.</title>
        <authorList>
            <person name="Whitman W."/>
        </authorList>
    </citation>
    <scope>NUCLEOTIDE SEQUENCE [LARGE SCALE GENOMIC DNA]</scope>
    <source>
        <strain evidence="2 3">VKM Ac-1602</strain>
    </source>
</reference>
<name>A0ABX5LHH3_9MICO</name>
<evidence type="ECO:0000313" key="3">
    <source>
        <dbReference type="Proteomes" id="UP000245674"/>
    </source>
</evidence>
<evidence type="ECO:0000313" key="2">
    <source>
        <dbReference type="EMBL" id="PWJ65292.1"/>
    </source>
</evidence>
<dbReference type="EMBL" id="QGDV01000003">
    <property type="protein sequence ID" value="PWJ65292.1"/>
    <property type="molecule type" value="Genomic_DNA"/>
</dbReference>
<proteinExistence type="predicted"/>
<keyword evidence="3" id="KW-1185">Reference proteome</keyword>
<dbReference type="Proteomes" id="UP000245674">
    <property type="component" value="Unassembled WGS sequence"/>
</dbReference>
<feature type="compositionally biased region" description="Low complexity" evidence="1">
    <location>
        <begin position="212"/>
        <end position="221"/>
    </location>
</feature>
<comment type="caution">
    <text evidence="2">The sequence shown here is derived from an EMBL/GenBank/DDBJ whole genome shotgun (WGS) entry which is preliminary data.</text>
</comment>